<dbReference type="SMART" id="SM00333">
    <property type="entry name" value="TUDOR"/>
    <property type="match status" value="8"/>
</dbReference>
<dbReference type="CDD" id="cd20442">
    <property type="entry name" value="Tudor_TDRD15_rpt7"/>
    <property type="match status" value="1"/>
</dbReference>
<dbReference type="InterPro" id="IPR050621">
    <property type="entry name" value="Tudor_domain_containing"/>
</dbReference>
<feature type="domain" description="Tudor" evidence="2">
    <location>
        <begin position="1256"/>
        <end position="1315"/>
    </location>
</feature>
<evidence type="ECO:0000259" key="2">
    <source>
        <dbReference type="PROSITE" id="PS50304"/>
    </source>
</evidence>
<dbReference type="GO" id="GO:0006313">
    <property type="term" value="P:DNA transposition"/>
    <property type="evidence" value="ECO:0007669"/>
    <property type="project" value="InterPro"/>
</dbReference>
<gene>
    <name evidence="3" type="ORF">J4Q44_G00319720</name>
</gene>
<dbReference type="Pfam" id="PF01498">
    <property type="entry name" value="HTH_Tnp_Tc3_2"/>
    <property type="match status" value="1"/>
</dbReference>
<feature type="domain" description="Tudor" evidence="2">
    <location>
        <begin position="1830"/>
        <end position="1890"/>
    </location>
</feature>
<feature type="domain" description="Tudor" evidence="2">
    <location>
        <begin position="1043"/>
        <end position="1101"/>
    </location>
</feature>
<feature type="domain" description="Tudor" evidence="2">
    <location>
        <begin position="552"/>
        <end position="610"/>
    </location>
</feature>
<dbReference type="FunFam" id="2.30.30.140:FF:000018">
    <property type="entry name" value="Serine/threonine-protein kinase 31"/>
    <property type="match status" value="1"/>
</dbReference>
<dbReference type="EMBL" id="JAGTTL010000031">
    <property type="protein sequence ID" value="KAK6297389.1"/>
    <property type="molecule type" value="Genomic_DNA"/>
</dbReference>
<evidence type="ECO:0000313" key="4">
    <source>
        <dbReference type="Proteomes" id="UP001356427"/>
    </source>
</evidence>
<dbReference type="InterPro" id="IPR035437">
    <property type="entry name" value="SNase_OB-fold_sf"/>
</dbReference>
<evidence type="ECO:0000313" key="3">
    <source>
        <dbReference type="EMBL" id="KAK6297389.1"/>
    </source>
</evidence>
<comment type="caution">
    <text evidence="3">The sequence shown here is derived from an EMBL/GenBank/DDBJ whole genome shotgun (WGS) entry which is preliminary data.</text>
</comment>
<dbReference type="GO" id="GO:0007283">
    <property type="term" value="P:spermatogenesis"/>
    <property type="evidence" value="ECO:0007669"/>
    <property type="project" value="TreeGrafter"/>
</dbReference>
<dbReference type="InterPro" id="IPR047450">
    <property type="entry name" value="Tudor_TDRD15_rpt1"/>
</dbReference>
<dbReference type="InterPro" id="IPR038717">
    <property type="entry name" value="Tc1-like_DDE_dom"/>
</dbReference>
<reference evidence="3 4" key="1">
    <citation type="submission" date="2021-04" db="EMBL/GenBank/DDBJ databases">
        <authorList>
            <person name="De Guttry C."/>
            <person name="Zahm M."/>
            <person name="Klopp C."/>
            <person name="Cabau C."/>
            <person name="Louis A."/>
            <person name="Berthelot C."/>
            <person name="Parey E."/>
            <person name="Roest Crollius H."/>
            <person name="Montfort J."/>
            <person name="Robinson-Rechavi M."/>
            <person name="Bucao C."/>
            <person name="Bouchez O."/>
            <person name="Gislard M."/>
            <person name="Lluch J."/>
            <person name="Milhes M."/>
            <person name="Lampietro C."/>
            <person name="Lopez Roques C."/>
            <person name="Donnadieu C."/>
            <person name="Braasch I."/>
            <person name="Desvignes T."/>
            <person name="Postlethwait J."/>
            <person name="Bobe J."/>
            <person name="Wedekind C."/>
            <person name="Guiguen Y."/>
        </authorList>
    </citation>
    <scope>NUCLEOTIDE SEQUENCE [LARGE SCALE GENOMIC DNA]</scope>
    <source>
        <strain evidence="3">Cs_M1</strain>
        <tissue evidence="3">Blood</tissue>
    </source>
</reference>
<dbReference type="GO" id="GO:0030719">
    <property type="term" value="P:P granule organization"/>
    <property type="evidence" value="ECO:0007669"/>
    <property type="project" value="TreeGrafter"/>
</dbReference>
<dbReference type="SUPFAM" id="SSF63748">
    <property type="entry name" value="Tudor/PWWP/MBT"/>
    <property type="match status" value="8"/>
</dbReference>
<dbReference type="GO" id="GO:0015074">
    <property type="term" value="P:DNA integration"/>
    <property type="evidence" value="ECO:0007669"/>
    <property type="project" value="InterPro"/>
</dbReference>
<feature type="domain" description="Tudor" evidence="2">
    <location>
        <begin position="1566"/>
        <end position="1625"/>
    </location>
</feature>
<dbReference type="GO" id="GO:0034587">
    <property type="term" value="P:piRNA processing"/>
    <property type="evidence" value="ECO:0007669"/>
    <property type="project" value="TreeGrafter"/>
</dbReference>
<dbReference type="PANTHER" id="PTHR22948">
    <property type="entry name" value="TUDOR DOMAIN CONTAINING PROTEIN"/>
    <property type="match status" value="1"/>
</dbReference>
<dbReference type="Gene3D" id="3.30.420.10">
    <property type="entry name" value="Ribonuclease H-like superfamily/Ribonuclease H"/>
    <property type="match status" value="1"/>
</dbReference>
<evidence type="ECO:0000256" key="1">
    <source>
        <dbReference type="SAM" id="MobiDB-lite"/>
    </source>
</evidence>
<proteinExistence type="predicted"/>
<dbReference type="Proteomes" id="UP001356427">
    <property type="component" value="Unassembled WGS sequence"/>
</dbReference>
<dbReference type="PROSITE" id="PS50304">
    <property type="entry name" value="TUDOR"/>
    <property type="match status" value="7"/>
</dbReference>
<dbReference type="InterPro" id="IPR036397">
    <property type="entry name" value="RNaseH_sf"/>
</dbReference>
<feature type="compositionally biased region" description="Basic and acidic residues" evidence="1">
    <location>
        <begin position="2205"/>
        <end position="2214"/>
    </location>
</feature>
<dbReference type="GO" id="GO:0003677">
    <property type="term" value="F:DNA binding"/>
    <property type="evidence" value="ECO:0007669"/>
    <property type="project" value="InterPro"/>
</dbReference>
<dbReference type="Pfam" id="PF00567">
    <property type="entry name" value="TUDOR"/>
    <property type="match status" value="8"/>
</dbReference>
<dbReference type="GO" id="GO:0043186">
    <property type="term" value="C:P granule"/>
    <property type="evidence" value="ECO:0007669"/>
    <property type="project" value="TreeGrafter"/>
</dbReference>
<dbReference type="Pfam" id="PF13358">
    <property type="entry name" value="DDE_3"/>
    <property type="match status" value="1"/>
</dbReference>
<dbReference type="InterPro" id="IPR047457">
    <property type="entry name" value="Tudor_TDRD15_rpt7"/>
</dbReference>
<feature type="region of interest" description="Disordered" evidence="1">
    <location>
        <begin position="1961"/>
        <end position="1983"/>
    </location>
</feature>
<sequence length="2286" mass="257955">MTVNHPRSGAPCKISPRGASMIMRKVRDQPRTTRQDLVNDLKRAGTTVSKKTISNTLRRNGLKSCSARKVPLLKPAHVQARLKFANDHLDDPEEEWEKVMWSDEIKIELFGLNSTRRVWRKKKDEYNPKNTIPTVKHGGGNIILWGYFSAKGTGRLDRIEGRMDGAMYREILANNLLPSVRALKMGRGWVFQHDNDPKHTARATKDWLCKKHLKVLEWPSQSPDLNPIEHLWRLKGRFRPVAMLLRMTSENRKPQEDSSVSAQCSLWPVDLQLTHVSCNPGDTLVHFQGQYLTICELDYNILQVEIQNAQKTKVAVEVGEFCLVEDIPSTRWYRGRVQNKQKDLFDVFLIDHGNVLSVDASHLATALDELFMLPPKILCGFFANVLPLRENWDSFSEKYFASLIGSHVKGYIQAFLPHKVLILEAPDINKDLFRLSLGKHVDTDTFLLLVEMLTEVPLKQSIEPVPDLLIEKQGGQELSFKPSSLKGFEDIQSFSGPKLTTGKKVRVRVTAAVNPVIFYCQMTSMAKDLKRMSDKLALSCESKSKDPSQKPAENLGLLCSVKGKDEKWHRGFVQFLPVNSQVRVLFVDYGFCESVKIENVLQLPPDFLSTPIMAFPCALSCLIGQDQAVKIQQLTFFKKGLLGRVLDVEINGFDKEQNLYLVTVLSAEDYAVVEAGPIQDVPGQRECDFILESEPAFPLNGYLYYETAIIQAMDNSVIVEEMQEDSVFEGYVEHVLNPGAFWLRTQKRNKDFEEMMENMAKHFSQVQLDEEIIENPEPGALCCAMYELDMHYYRAMVTDTLDNGAEVFFIDFGNTEKVPHMCIKQIPEKFAIEPAFALSCSLVNVMPFDDVWTISATDYFRRAVSNKTLLVHVVHIRKDLYVVDLYESENNTSQRASKSITELLTTTNHAEFWKYTPSAPVIPKREMEKEMMKQKTCKKGQVHANGSSTGGVTRKPPKETWEISELDGCEKKPESPKSSTLKDKAPAVKFKAQKFKPGSELAVRCSHVNTPSEFWCQLESKIPNLEEMMEAIQQYYQAHTLPVQSSDSCCVTKSKDDGRWYRACIVGAQKDEVEMIFVDYGIVAKEKVHNLQAIVPEFLDLEGQAFRCSLYNLIEPARGSGGDWGTEACDLLKYFAQGQSVKLTCCIHAQLYVKNKGLCNVVDLHNTQQNATKKLVEKGLAREVQTPMQLMPSVCPDSFVHSSFNLRCGSEEQVCVTHVCSPWEMYCQLDRNTEMIEDLMEKVAMESEEILRANSGPGIGKLCLAKYYGDGKWYRGVACPVQSTLLLNVFFVDYGNMHIVEKTNVVPIPRHSADLLFTPMQALRCSLSQIPKEENFADVNKWLEKSILNKPLRAVVAGKNEDGTVSFDLFDGGININEKVKELIASQKPKEKKSNSRPVTGHEGHKEQTKNKTGKTKDRQHLKPTGKGVTCHNKHQHQNKQSSNAQKANPPKCPDAQQDWEEQSEIITQFKAEESTEGKTDQHDVDSSSKVTETVCSVQLPKLSQLLPNPKIKSGFRGLGFVSHINTVDSFFIQMQDDEQSILKMGEDLNTELFKETMGNNSTLVDFRMNDLVAAEYEEDGALYRAVVTDNASNDHFKVEFVDYGNTATVTKDKMYTLTSVFLLQHRLSIPCSLLNSDSYESDASFTDAVMGKPLMVEIVSRFGTQWEVNVEIQQDNPTLDNDVTEKEEVQALCASLVDTVKKQTRAAIKDNSQSNTHSERVMFTAQGEEVLLNVSPRPSPTRHKHGICKHQDSNQLQSTTFGPSMEAMKDMAIPSQDIRAGQAESGTLLSILENGDLYMRLHRTTEQFTVLENLIVENWSKCKVMSEKNVKEGLQCLAKSTKDDQWHRAVVRHASIDQGKCGVLLVDHGTTEDVPMGCIKDICNDLKQTPVQAVLCKWNGPGFPISDAYEILKKTLKPMVGKDMKLMFVSYSEADNLWMVEIMMNGLFLAQQMKIATSECTEERPIPTKTQTVTPTEKKPSLDNSPQRLFLAPVNMDLGYSGFAAAVTTPSEFYIVLEDLLLIMNTVSTILEDLPKELLPLHEEHLIRGSCCLVRSDSKNKWCRAEIVHSDRAVVVINLVDYGHCVDMPYKDWSELRRLPDQLTRLPKVTYPCTLRGVKSVEGQWTDEAVVFFQECICKKNLKIYFRQYVSEAHWEVDIVADGVHVAKDLVDAGHAEYIDIMLGLRFQEQSPIRVPQQKQGMSRAEKTPKAEPKMTPPRTNILLRRLNEELELNGHISSEVAFCGQGFEKASEKTASATENSDGQGAEKMTHPSTMTGTRHCALM</sequence>
<feature type="domain" description="Tudor" evidence="2">
    <location>
        <begin position="315"/>
        <end position="373"/>
    </location>
</feature>
<feature type="region of interest" description="Disordered" evidence="1">
    <location>
        <begin position="935"/>
        <end position="960"/>
    </location>
</feature>
<feature type="domain" description="Tudor" evidence="2">
    <location>
        <begin position="775"/>
        <end position="833"/>
    </location>
</feature>
<feature type="compositionally biased region" description="Basic and acidic residues" evidence="1">
    <location>
        <begin position="1385"/>
        <end position="1421"/>
    </location>
</feature>
<keyword evidence="4" id="KW-1185">Reference proteome</keyword>
<dbReference type="Gene3D" id="2.30.30.140">
    <property type="match status" value="8"/>
</dbReference>
<feature type="region of interest" description="Disordered" evidence="1">
    <location>
        <begin position="1385"/>
        <end position="1461"/>
    </location>
</feature>
<dbReference type="PANTHER" id="PTHR22948:SF7">
    <property type="entry name" value="TUDOR DOMAIN-CONTAINING PROTEIN 15"/>
    <property type="match status" value="1"/>
</dbReference>
<protein>
    <recommendedName>
        <fullName evidence="2">Tudor domain-containing protein</fullName>
    </recommendedName>
</protein>
<dbReference type="InterPro" id="IPR002999">
    <property type="entry name" value="Tudor"/>
</dbReference>
<dbReference type="Gene3D" id="2.40.50.90">
    <property type="match status" value="6"/>
</dbReference>
<accession>A0AAN8KY27</accession>
<dbReference type="InterPro" id="IPR002492">
    <property type="entry name" value="Transposase_Tc1-like"/>
</dbReference>
<dbReference type="CDD" id="cd20436">
    <property type="entry name" value="Tudor_TDRD15_rpt1"/>
    <property type="match status" value="1"/>
</dbReference>
<feature type="region of interest" description="Disordered" evidence="1">
    <location>
        <begin position="2255"/>
        <end position="2286"/>
    </location>
</feature>
<feature type="region of interest" description="Disordered" evidence="1">
    <location>
        <begin position="2195"/>
        <end position="2218"/>
    </location>
</feature>
<feature type="compositionally biased region" description="Polar residues" evidence="1">
    <location>
        <begin position="2255"/>
        <end position="2265"/>
    </location>
</feature>
<organism evidence="3 4">
    <name type="scientific">Coregonus suidteri</name>
    <dbReference type="NCBI Taxonomy" id="861788"/>
    <lineage>
        <taxon>Eukaryota</taxon>
        <taxon>Metazoa</taxon>
        <taxon>Chordata</taxon>
        <taxon>Craniata</taxon>
        <taxon>Vertebrata</taxon>
        <taxon>Euteleostomi</taxon>
        <taxon>Actinopterygii</taxon>
        <taxon>Neopterygii</taxon>
        <taxon>Teleostei</taxon>
        <taxon>Protacanthopterygii</taxon>
        <taxon>Salmoniformes</taxon>
        <taxon>Salmonidae</taxon>
        <taxon>Coregoninae</taxon>
        <taxon>Coregonus</taxon>
    </lineage>
</organism>
<name>A0AAN8KY27_9TELE</name>